<feature type="signal peptide" evidence="7">
    <location>
        <begin position="1"/>
        <end position="20"/>
    </location>
</feature>
<dbReference type="GO" id="GO:0005576">
    <property type="term" value="C:extracellular region"/>
    <property type="evidence" value="ECO:0007669"/>
    <property type="project" value="UniProtKB-SubCell"/>
</dbReference>
<evidence type="ECO:0000256" key="5">
    <source>
        <dbReference type="ARBA" id="ARBA00022729"/>
    </source>
</evidence>
<comment type="subcellular location">
    <subcellularLocation>
        <location evidence="1">Secreted</location>
    </subcellularLocation>
</comment>
<reference evidence="8 9" key="1">
    <citation type="journal article" date="2024" name="Plant J.">
        <title>Genome sequences and population genomics reveal climatic adaptation and genomic divergence between two closely related sweetgum species.</title>
        <authorList>
            <person name="Xu W.Q."/>
            <person name="Ren C.Q."/>
            <person name="Zhang X.Y."/>
            <person name="Comes H.P."/>
            <person name="Liu X.H."/>
            <person name="Li Y.G."/>
            <person name="Kettle C.J."/>
            <person name="Jalonen R."/>
            <person name="Gaisberger H."/>
            <person name="Ma Y.Z."/>
            <person name="Qiu Y.X."/>
        </authorList>
    </citation>
    <scope>NUCLEOTIDE SEQUENCE [LARGE SCALE GENOMIC DNA]</scope>
    <source>
        <strain evidence="8">Hangzhou</strain>
    </source>
</reference>
<gene>
    <name evidence="8" type="ORF">L1049_009535</name>
</gene>
<dbReference type="Pfam" id="PF05498">
    <property type="entry name" value="RALF"/>
    <property type="match status" value="1"/>
</dbReference>
<evidence type="ECO:0000256" key="3">
    <source>
        <dbReference type="ARBA" id="ARBA00022525"/>
    </source>
</evidence>
<dbReference type="PANTHER" id="PTHR33136">
    <property type="entry name" value="RAPID ALKALINIZATION FACTOR-LIKE"/>
    <property type="match status" value="1"/>
</dbReference>
<keyword evidence="4" id="KW-0372">Hormone</keyword>
<proteinExistence type="inferred from homology"/>
<evidence type="ECO:0000313" key="9">
    <source>
        <dbReference type="Proteomes" id="UP001415857"/>
    </source>
</evidence>
<dbReference type="InterPro" id="IPR008801">
    <property type="entry name" value="RALF"/>
</dbReference>
<comment type="similarity">
    <text evidence="2">Belongs to the plant rapid alkalinization factor (RALF) family.</text>
</comment>
<name>A0AAP0N7E8_LIQFO</name>
<dbReference type="EMBL" id="JBBPBK010000016">
    <property type="protein sequence ID" value="KAK9267116.1"/>
    <property type="molecule type" value="Genomic_DNA"/>
</dbReference>
<dbReference type="GO" id="GO:0005179">
    <property type="term" value="F:hormone activity"/>
    <property type="evidence" value="ECO:0007669"/>
    <property type="project" value="UniProtKB-KW"/>
</dbReference>
<keyword evidence="9" id="KW-1185">Reference proteome</keyword>
<evidence type="ECO:0000256" key="4">
    <source>
        <dbReference type="ARBA" id="ARBA00022702"/>
    </source>
</evidence>
<evidence type="ECO:0008006" key="10">
    <source>
        <dbReference type="Google" id="ProtNLM"/>
    </source>
</evidence>
<evidence type="ECO:0000256" key="1">
    <source>
        <dbReference type="ARBA" id="ARBA00004613"/>
    </source>
</evidence>
<dbReference type="PANTHER" id="PTHR33136:SF89">
    <property type="entry name" value="PROTEIN RALF-LIKE 19"/>
    <property type="match status" value="1"/>
</dbReference>
<dbReference type="GO" id="GO:0009506">
    <property type="term" value="C:plasmodesma"/>
    <property type="evidence" value="ECO:0007669"/>
    <property type="project" value="TreeGrafter"/>
</dbReference>
<dbReference type="GO" id="GO:0019722">
    <property type="term" value="P:calcium-mediated signaling"/>
    <property type="evidence" value="ECO:0007669"/>
    <property type="project" value="TreeGrafter"/>
</dbReference>
<evidence type="ECO:0000313" key="8">
    <source>
        <dbReference type="EMBL" id="KAK9267116.1"/>
    </source>
</evidence>
<evidence type="ECO:0000256" key="2">
    <source>
        <dbReference type="ARBA" id="ARBA00009178"/>
    </source>
</evidence>
<dbReference type="AlphaFoldDB" id="A0AAP0N7E8"/>
<accession>A0AAP0N7E8</accession>
<evidence type="ECO:0000256" key="6">
    <source>
        <dbReference type="ARBA" id="ARBA00023157"/>
    </source>
</evidence>
<keyword evidence="3" id="KW-0964">Secreted</keyword>
<sequence length="125" mass="13726">MALRLCLIFTLLALSMVVESSSLTYPSWDLTHFGHGSSGDGGIASCNGAVGDCIDEEEEMMMDSGASRRALAQARKYISYGALKKNQVPCSKRGQSYYNCKKRGKANPYRRGCSHITRCARYNNA</sequence>
<dbReference type="Proteomes" id="UP001415857">
    <property type="component" value="Unassembled WGS sequence"/>
</dbReference>
<keyword evidence="6" id="KW-1015">Disulfide bond</keyword>
<comment type="caution">
    <text evidence="8">The sequence shown here is derived from an EMBL/GenBank/DDBJ whole genome shotgun (WGS) entry which is preliminary data.</text>
</comment>
<protein>
    <recommendedName>
        <fullName evidence="10">Protein RALF-like 19</fullName>
    </recommendedName>
</protein>
<keyword evidence="5 7" id="KW-0732">Signal</keyword>
<organism evidence="8 9">
    <name type="scientific">Liquidambar formosana</name>
    <name type="common">Formosan gum</name>
    <dbReference type="NCBI Taxonomy" id="63359"/>
    <lineage>
        <taxon>Eukaryota</taxon>
        <taxon>Viridiplantae</taxon>
        <taxon>Streptophyta</taxon>
        <taxon>Embryophyta</taxon>
        <taxon>Tracheophyta</taxon>
        <taxon>Spermatophyta</taxon>
        <taxon>Magnoliopsida</taxon>
        <taxon>eudicotyledons</taxon>
        <taxon>Gunneridae</taxon>
        <taxon>Pentapetalae</taxon>
        <taxon>Saxifragales</taxon>
        <taxon>Altingiaceae</taxon>
        <taxon>Liquidambar</taxon>
    </lineage>
</organism>
<feature type="chain" id="PRO_5042834312" description="Protein RALF-like 19" evidence="7">
    <location>
        <begin position="21"/>
        <end position="125"/>
    </location>
</feature>
<evidence type="ECO:0000256" key="7">
    <source>
        <dbReference type="SAM" id="SignalP"/>
    </source>
</evidence>